<protein>
    <recommendedName>
        <fullName evidence="8">Oxidase ustYa</fullName>
    </recommendedName>
</protein>
<feature type="region of interest" description="Disordered" evidence="4">
    <location>
        <begin position="98"/>
        <end position="126"/>
    </location>
</feature>
<name>A0AAD5RJ68_9PEZI</name>
<gene>
    <name evidence="6" type="ORF">MKZ38_000621</name>
</gene>
<evidence type="ECO:0000256" key="1">
    <source>
        <dbReference type="ARBA" id="ARBA00004685"/>
    </source>
</evidence>
<dbReference type="EMBL" id="JAKWBI020001147">
    <property type="protein sequence ID" value="KAJ2891287.1"/>
    <property type="molecule type" value="Genomic_DNA"/>
</dbReference>
<evidence type="ECO:0000256" key="4">
    <source>
        <dbReference type="SAM" id="MobiDB-lite"/>
    </source>
</evidence>
<feature type="compositionally biased region" description="Basic and acidic residues" evidence="4">
    <location>
        <begin position="8"/>
        <end position="17"/>
    </location>
</feature>
<evidence type="ECO:0000313" key="7">
    <source>
        <dbReference type="Proteomes" id="UP001201980"/>
    </source>
</evidence>
<organism evidence="6 7">
    <name type="scientific">Zalerion maritima</name>
    <dbReference type="NCBI Taxonomy" id="339359"/>
    <lineage>
        <taxon>Eukaryota</taxon>
        <taxon>Fungi</taxon>
        <taxon>Dikarya</taxon>
        <taxon>Ascomycota</taxon>
        <taxon>Pezizomycotina</taxon>
        <taxon>Sordariomycetes</taxon>
        <taxon>Lulworthiomycetidae</taxon>
        <taxon>Lulworthiales</taxon>
        <taxon>Lulworthiaceae</taxon>
        <taxon>Zalerion</taxon>
    </lineage>
</organism>
<dbReference type="GO" id="GO:0016491">
    <property type="term" value="F:oxidoreductase activity"/>
    <property type="evidence" value="ECO:0007669"/>
    <property type="project" value="UniProtKB-KW"/>
</dbReference>
<dbReference type="InterPro" id="IPR021765">
    <property type="entry name" value="UstYa-like"/>
</dbReference>
<keyword evidence="5" id="KW-1133">Transmembrane helix</keyword>
<sequence>MTLYDSLPSRDQHRDEAVPELSRSSTEVDGSLMGEDIEELDQSWNGSTKRRARTGRSRNKIISKLQSYRSLLDTILLVIIIFLLLLLLLMQRETATSASSCSSSSSPSSSSSQSQPQSSSSPSPELQLQLQLGGDFTALSPAVSTSILKFSPDFSFVPSNASGMFSSQTLSRWRTLMPKNSGWSGPTDKTFFTTSMTHSLHCLFMMARTYAAVVDGETGALPADHHRHFFHCVDYVRQGVMCAGDIAMEGHLPQESSDFGPLDGGWNAHHVCKDYDQVLSFLDEQIEQGVRMVLPIDD</sequence>
<accession>A0AAD5RJ68</accession>
<comment type="pathway">
    <text evidence="1">Mycotoxin biosynthesis.</text>
</comment>
<evidence type="ECO:0000256" key="2">
    <source>
        <dbReference type="ARBA" id="ARBA00023002"/>
    </source>
</evidence>
<evidence type="ECO:0000256" key="3">
    <source>
        <dbReference type="ARBA" id="ARBA00035112"/>
    </source>
</evidence>
<keyword evidence="2" id="KW-0560">Oxidoreductase</keyword>
<keyword evidence="5" id="KW-0812">Transmembrane</keyword>
<dbReference type="GO" id="GO:0043386">
    <property type="term" value="P:mycotoxin biosynthetic process"/>
    <property type="evidence" value="ECO:0007669"/>
    <property type="project" value="InterPro"/>
</dbReference>
<evidence type="ECO:0000313" key="6">
    <source>
        <dbReference type="EMBL" id="KAJ2891287.1"/>
    </source>
</evidence>
<dbReference type="Proteomes" id="UP001201980">
    <property type="component" value="Unassembled WGS sequence"/>
</dbReference>
<dbReference type="PANTHER" id="PTHR33365">
    <property type="entry name" value="YALI0B05434P"/>
    <property type="match status" value="1"/>
</dbReference>
<keyword evidence="5" id="KW-0472">Membrane</keyword>
<feature type="region of interest" description="Disordered" evidence="4">
    <location>
        <begin position="1"/>
        <end position="55"/>
    </location>
</feature>
<evidence type="ECO:0008006" key="8">
    <source>
        <dbReference type="Google" id="ProtNLM"/>
    </source>
</evidence>
<keyword evidence="7" id="KW-1185">Reference proteome</keyword>
<dbReference type="AlphaFoldDB" id="A0AAD5RJ68"/>
<feature type="transmembrane region" description="Helical" evidence="5">
    <location>
        <begin position="70"/>
        <end position="90"/>
    </location>
</feature>
<proteinExistence type="inferred from homology"/>
<evidence type="ECO:0000256" key="5">
    <source>
        <dbReference type="SAM" id="Phobius"/>
    </source>
</evidence>
<dbReference type="PANTHER" id="PTHR33365:SF11">
    <property type="entry name" value="TAT PATHWAY SIGNAL SEQUENCE"/>
    <property type="match status" value="1"/>
</dbReference>
<comment type="caution">
    <text evidence="6">The sequence shown here is derived from an EMBL/GenBank/DDBJ whole genome shotgun (WGS) entry which is preliminary data.</text>
</comment>
<reference evidence="6" key="1">
    <citation type="submission" date="2022-07" db="EMBL/GenBank/DDBJ databases">
        <title>Draft genome sequence of Zalerion maritima ATCC 34329, a (micro)plastics degrading marine fungus.</title>
        <authorList>
            <person name="Paco A."/>
            <person name="Goncalves M.F.M."/>
            <person name="Rocha-Santos T.A.P."/>
            <person name="Alves A."/>
        </authorList>
    </citation>
    <scope>NUCLEOTIDE SEQUENCE</scope>
    <source>
        <strain evidence="6">ATCC 34329</strain>
    </source>
</reference>
<dbReference type="Pfam" id="PF11807">
    <property type="entry name" value="UstYa"/>
    <property type="match status" value="1"/>
</dbReference>
<comment type="similarity">
    <text evidence="3">Belongs to the ustYa family.</text>
</comment>